<sequence>MSSNYYIRSLMHRIFITEQSRGTLQVLPCSMHVTCVTSRNRSFQRGWAHHAHALTRDYYRKGKAKLW</sequence>
<dbReference type="EMBL" id="ML978072">
    <property type="protein sequence ID" value="KAF2012503.1"/>
    <property type="molecule type" value="Genomic_DNA"/>
</dbReference>
<name>A0A6A5XHR7_9PLEO</name>
<evidence type="ECO:0000313" key="2">
    <source>
        <dbReference type="Proteomes" id="UP000799778"/>
    </source>
</evidence>
<dbReference type="RefSeq" id="XP_033380842.1">
    <property type="nucleotide sequence ID" value="XM_033528668.1"/>
</dbReference>
<keyword evidence="2" id="KW-1185">Reference proteome</keyword>
<accession>A0A6A5XHR7</accession>
<dbReference type="GeneID" id="54286065"/>
<protein>
    <submittedName>
        <fullName evidence="1">Uncharacterized protein</fullName>
    </submittedName>
</protein>
<evidence type="ECO:0000313" key="1">
    <source>
        <dbReference type="EMBL" id="KAF2012503.1"/>
    </source>
</evidence>
<organism evidence="1 2">
    <name type="scientific">Aaosphaeria arxii CBS 175.79</name>
    <dbReference type="NCBI Taxonomy" id="1450172"/>
    <lineage>
        <taxon>Eukaryota</taxon>
        <taxon>Fungi</taxon>
        <taxon>Dikarya</taxon>
        <taxon>Ascomycota</taxon>
        <taxon>Pezizomycotina</taxon>
        <taxon>Dothideomycetes</taxon>
        <taxon>Pleosporomycetidae</taxon>
        <taxon>Pleosporales</taxon>
        <taxon>Pleosporales incertae sedis</taxon>
        <taxon>Aaosphaeria</taxon>
    </lineage>
</organism>
<reference evidence="1" key="1">
    <citation type="journal article" date="2020" name="Stud. Mycol.">
        <title>101 Dothideomycetes genomes: a test case for predicting lifestyles and emergence of pathogens.</title>
        <authorList>
            <person name="Haridas S."/>
            <person name="Albert R."/>
            <person name="Binder M."/>
            <person name="Bloem J."/>
            <person name="Labutti K."/>
            <person name="Salamov A."/>
            <person name="Andreopoulos B."/>
            <person name="Baker S."/>
            <person name="Barry K."/>
            <person name="Bills G."/>
            <person name="Bluhm B."/>
            <person name="Cannon C."/>
            <person name="Castanera R."/>
            <person name="Culley D."/>
            <person name="Daum C."/>
            <person name="Ezra D."/>
            <person name="Gonzalez J."/>
            <person name="Henrissat B."/>
            <person name="Kuo A."/>
            <person name="Liang C."/>
            <person name="Lipzen A."/>
            <person name="Lutzoni F."/>
            <person name="Magnuson J."/>
            <person name="Mondo S."/>
            <person name="Nolan M."/>
            <person name="Ohm R."/>
            <person name="Pangilinan J."/>
            <person name="Park H.-J."/>
            <person name="Ramirez L."/>
            <person name="Alfaro M."/>
            <person name="Sun H."/>
            <person name="Tritt A."/>
            <person name="Yoshinaga Y."/>
            <person name="Zwiers L.-H."/>
            <person name="Turgeon B."/>
            <person name="Goodwin S."/>
            <person name="Spatafora J."/>
            <person name="Crous P."/>
            <person name="Grigoriev I."/>
        </authorList>
    </citation>
    <scope>NUCLEOTIDE SEQUENCE</scope>
    <source>
        <strain evidence="1">CBS 175.79</strain>
    </source>
</reference>
<gene>
    <name evidence="1" type="ORF">BU24DRAFT_425149</name>
</gene>
<dbReference type="Proteomes" id="UP000799778">
    <property type="component" value="Unassembled WGS sequence"/>
</dbReference>
<proteinExistence type="predicted"/>
<dbReference type="AlphaFoldDB" id="A0A6A5XHR7"/>